<evidence type="ECO:0000313" key="5">
    <source>
        <dbReference type="EMBL" id="OQP87046.1"/>
    </source>
</evidence>
<dbReference type="InterPro" id="IPR050179">
    <property type="entry name" value="Trans_hexapeptide_repeat"/>
</dbReference>
<sequence>MHRTYGRTKFDLANEIRDLGWEIGDHTYGLPSFIEKGMSKLVIGKYCSIAEGCRISFGDHRTDFATTYPFASLRHYWNAPEGVNDHRSKGDVVIGSDVWIGSDVFIGSGVTIGHGAVVGGRAVVTKSIPPYAIAVGSPAKVAKYRFDENAIASLLELAWWDLDDYTVEKLLPSMLSTDINEFIIALRDVRSRYQTK</sequence>
<reference evidence="5 6" key="1">
    <citation type="journal article" date="2017" name="Antonie Van Leeuwenhoek">
        <title>Rhizobium rhizosphaerae sp. nov., a novel species isolated from rice rhizosphere.</title>
        <authorList>
            <person name="Zhao J.J."/>
            <person name="Zhang J."/>
            <person name="Zhang R.J."/>
            <person name="Zhang C.W."/>
            <person name="Yin H.Q."/>
            <person name="Zhang X.X."/>
        </authorList>
    </citation>
    <scope>NUCLEOTIDE SEQUENCE [LARGE SCALE GENOMIC DNA]</scope>
    <source>
        <strain evidence="5 6">RD15</strain>
    </source>
</reference>
<evidence type="ECO:0000256" key="1">
    <source>
        <dbReference type="ARBA" id="ARBA00007274"/>
    </source>
</evidence>
<evidence type="ECO:0000256" key="2">
    <source>
        <dbReference type="ARBA" id="ARBA00022679"/>
    </source>
</evidence>
<dbReference type="Proteomes" id="UP000192652">
    <property type="component" value="Unassembled WGS sequence"/>
</dbReference>
<evidence type="ECO:0000313" key="6">
    <source>
        <dbReference type="Proteomes" id="UP000192652"/>
    </source>
</evidence>
<dbReference type="InterPro" id="IPR018357">
    <property type="entry name" value="Hexapep_transf_CS"/>
</dbReference>
<keyword evidence="4" id="KW-0012">Acyltransferase</keyword>
<dbReference type="PROSITE" id="PS00101">
    <property type="entry name" value="HEXAPEP_TRANSFERASES"/>
    <property type="match status" value="1"/>
</dbReference>
<organism evidence="5 6">
    <name type="scientific">Xaviernesmea rhizosphaerae</name>
    <dbReference type="NCBI Taxonomy" id="1672749"/>
    <lineage>
        <taxon>Bacteria</taxon>
        <taxon>Pseudomonadati</taxon>
        <taxon>Pseudomonadota</taxon>
        <taxon>Alphaproteobacteria</taxon>
        <taxon>Hyphomicrobiales</taxon>
        <taxon>Rhizobiaceae</taxon>
        <taxon>Rhizobium/Agrobacterium group</taxon>
        <taxon>Xaviernesmea</taxon>
    </lineage>
</organism>
<gene>
    <name evidence="5" type="ORF">BTR14_08765</name>
</gene>
<accession>A0ABX3PG02</accession>
<dbReference type="EMBL" id="MSPX01000005">
    <property type="protein sequence ID" value="OQP87046.1"/>
    <property type="molecule type" value="Genomic_DNA"/>
</dbReference>
<comment type="similarity">
    <text evidence="1">Belongs to the transferase hexapeptide repeat family.</text>
</comment>
<keyword evidence="3" id="KW-0677">Repeat</keyword>
<comment type="caution">
    <text evidence="5">The sequence shown here is derived from an EMBL/GenBank/DDBJ whole genome shotgun (WGS) entry which is preliminary data.</text>
</comment>
<dbReference type="Gene3D" id="2.160.10.10">
    <property type="entry name" value="Hexapeptide repeat proteins"/>
    <property type="match status" value="1"/>
</dbReference>
<keyword evidence="2" id="KW-0808">Transferase</keyword>
<evidence type="ECO:0000256" key="3">
    <source>
        <dbReference type="ARBA" id="ARBA00022737"/>
    </source>
</evidence>
<dbReference type="PANTHER" id="PTHR43300">
    <property type="entry name" value="ACETYLTRANSFERASE"/>
    <property type="match status" value="1"/>
</dbReference>
<dbReference type="Pfam" id="PF00132">
    <property type="entry name" value="Hexapep"/>
    <property type="match status" value="1"/>
</dbReference>
<dbReference type="PANTHER" id="PTHR43300:SF11">
    <property type="entry name" value="ACETYLTRANSFERASE RV3034C-RELATED"/>
    <property type="match status" value="1"/>
</dbReference>
<evidence type="ECO:0008006" key="7">
    <source>
        <dbReference type="Google" id="ProtNLM"/>
    </source>
</evidence>
<dbReference type="CDD" id="cd03349">
    <property type="entry name" value="LbH_XAT"/>
    <property type="match status" value="1"/>
</dbReference>
<evidence type="ECO:0000256" key="4">
    <source>
        <dbReference type="ARBA" id="ARBA00023315"/>
    </source>
</evidence>
<name>A0ABX3PG02_9HYPH</name>
<proteinExistence type="inferred from homology"/>
<dbReference type="InterPro" id="IPR011004">
    <property type="entry name" value="Trimer_LpxA-like_sf"/>
</dbReference>
<protein>
    <recommendedName>
        <fullName evidence="7">Chloramphenicol acetyltransferase</fullName>
    </recommendedName>
</protein>
<keyword evidence="6" id="KW-1185">Reference proteome</keyword>
<dbReference type="InterPro" id="IPR001451">
    <property type="entry name" value="Hexapep"/>
</dbReference>
<dbReference type="SUPFAM" id="SSF51161">
    <property type="entry name" value="Trimeric LpxA-like enzymes"/>
    <property type="match status" value="1"/>
</dbReference>